<protein>
    <recommendedName>
        <fullName evidence="1">BioF2-like acetyltransferase domain-containing protein</fullName>
    </recommendedName>
</protein>
<dbReference type="AlphaFoldDB" id="A0A0C1G799"/>
<evidence type="ECO:0000313" key="2">
    <source>
        <dbReference type="EMBL" id="KIA95969.1"/>
    </source>
</evidence>
<evidence type="ECO:0000313" key="3">
    <source>
        <dbReference type="Proteomes" id="UP000031246"/>
    </source>
</evidence>
<feature type="domain" description="BioF2-like acetyltransferase" evidence="1">
    <location>
        <begin position="153"/>
        <end position="284"/>
    </location>
</feature>
<dbReference type="SUPFAM" id="SSF55729">
    <property type="entry name" value="Acyl-CoA N-acyltransferases (Nat)"/>
    <property type="match status" value="1"/>
</dbReference>
<dbReference type="OrthoDB" id="9785911at2"/>
<dbReference type="Proteomes" id="UP000031246">
    <property type="component" value="Unassembled WGS sequence"/>
</dbReference>
<dbReference type="RefSeq" id="WP_039472552.1">
    <property type="nucleotide sequence ID" value="NZ_JSYN01000004.1"/>
</dbReference>
<comment type="caution">
    <text evidence="2">The sequence shown here is derived from an EMBL/GenBank/DDBJ whole genome shotgun (WGS) entry which is preliminary data.</text>
</comment>
<dbReference type="EMBL" id="JSYN01000004">
    <property type="protein sequence ID" value="KIA95969.1"/>
    <property type="molecule type" value="Genomic_DNA"/>
</dbReference>
<sequence length="345" mass="40337">MRKIITINEKQEWTDYVKRALHYDFYHTWYYHSLDKSGLPILFVYEENENYIAFPLLKRNIPGSDFFDFTSVYGYTGPISNMDFKSLDDDFMERFKASFIAYLQTGQNVTVFSRLHPFFDQERLMEKFSGVHANGKTVAIDLTTSIESQRAGYRKSVKEKIRRLRKRDYEVRISTDINDAIIFSEIYTENMLRIGAKDSYLFNHAYFVALLTSDEFDSKLFMVYKDGIAISGAIVVCTNEIMQVHLLATRTTYLFESPAKLLTDEITVIGRQLGYKYFNLGGGVNFKEDTLFGWKMGFSNLCFEFNSWRYIANNELYNTLLNERSLDPYSNVDFFPLYRSPVIAS</sequence>
<dbReference type="Pfam" id="PF13480">
    <property type="entry name" value="Acetyltransf_6"/>
    <property type="match status" value="1"/>
</dbReference>
<dbReference type="InterPro" id="IPR050644">
    <property type="entry name" value="PG_Glycine_Bridge_Synth"/>
</dbReference>
<dbReference type="InterPro" id="IPR038740">
    <property type="entry name" value="BioF2-like_GNAT_dom"/>
</dbReference>
<accession>A0A0C1G799</accession>
<evidence type="ECO:0000259" key="1">
    <source>
        <dbReference type="Pfam" id="PF13480"/>
    </source>
</evidence>
<dbReference type="PANTHER" id="PTHR36174:SF1">
    <property type="entry name" value="LIPID II:GLYCINE GLYCYLTRANSFERASE"/>
    <property type="match status" value="1"/>
</dbReference>
<proteinExistence type="predicted"/>
<dbReference type="Gene3D" id="3.40.630.30">
    <property type="match status" value="1"/>
</dbReference>
<keyword evidence="3" id="KW-1185">Reference proteome</keyword>
<reference evidence="2 3" key="1">
    <citation type="submission" date="2014-10" db="EMBL/GenBank/DDBJ databases">
        <title>Pedobacter Kyungheensis.</title>
        <authorList>
            <person name="Anderson B.M."/>
            <person name="Newman J.D."/>
        </authorList>
    </citation>
    <scope>NUCLEOTIDE SEQUENCE [LARGE SCALE GENOMIC DNA]</scope>
    <source>
        <strain evidence="2 3">KACC 16221</strain>
    </source>
</reference>
<name>A0A0C1G799_9SPHI</name>
<dbReference type="InterPro" id="IPR016181">
    <property type="entry name" value="Acyl_CoA_acyltransferase"/>
</dbReference>
<organism evidence="2 3">
    <name type="scientific">Pedobacter kyungheensis</name>
    <dbReference type="NCBI Taxonomy" id="1069985"/>
    <lineage>
        <taxon>Bacteria</taxon>
        <taxon>Pseudomonadati</taxon>
        <taxon>Bacteroidota</taxon>
        <taxon>Sphingobacteriia</taxon>
        <taxon>Sphingobacteriales</taxon>
        <taxon>Sphingobacteriaceae</taxon>
        <taxon>Pedobacter</taxon>
    </lineage>
</organism>
<dbReference type="PANTHER" id="PTHR36174">
    <property type="entry name" value="LIPID II:GLYCINE GLYCYLTRANSFERASE"/>
    <property type="match status" value="1"/>
</dbReference>
<gene>
    <name evidence="2" type="ORF">OC25_05375</name>
</gene>